<geneLocation type="plasmid" evidence="6 7">
    <name>unnamed2</name>
</geneLocation>
<reference evidence="6 7" key="1">
    <citation type="submission" date="2018-10" db="EMBL/GenBank/DDBJ databases">
        <title>Genome seuquencing of Lactobacillus species.</title>
        <authorList>
            <person name="Baek C."/>
            <person name="Yi H."/>
        </authorList>
    </citation>
    <scope>NUCLEOTIDE SEQUENCE [LARGE SCALE GENOMIC DNA]</scope>
    <source>
        <strain evidence="6 7">DSM 10667</strain>
        <plasmid evidence="6 7">unnamed2</plasmid>
    </source>
</reference>
<sequence length="419" mass="48410">MEKIPEVKVHLADLKALYNAGYEVLTKLRKEANSPVVEAHFLNQEIIAIYGRNAAKIFYDKRFFKRSNAMPKPILRTLQGEGGVQTLDGEAHHKRKKIFMDLMTPERLDDYKRLLEKNLITALNKQQETFELYALTKDVLFKTICSWAGINLENYSRDKITELEDDQVAMFEGTVTSIPDHINGLTGRKNAEEWAQELIKNAREAPLETDKNLALYAFSTATDEKGDLLPLKTAAVDLLNIIRPTVAITVWIALMGHALFSQNNNYIALKTDFFKLQDSFINELRRYYPFFPMIPAISIDDVEIDSYLIPKESWVVLDIYGTNHDTRYMKDADDFRVDRYVGRTKEISYSEQYEMIAQGGGDFREMHRCAGEWITLQTLRVFSDQLVNNYKFDIPAQDWTIPMNQFPTYPRSKVLLSKV</sequence>
<keyword evidence="4" id="KW-0408">Iron</keyword>
<name>A0AAD0TVC7_9LACO</name>
<keyword evidence="3" id="KW-0560">Oxidoreductase</keyword>
<proteinExistence type="predicted"/>
<evidence type="ECO:0000256" key="2">
    <source>
        <dbReference type="ARBA" id="ARBA00022723"/>
    </source>
</evidence>
<dbReference type="CDD" id="cd11067">
    <property type="entry name" value="CYP152"/>
    <property type="match status" value="1"/>
</dbReference>
<evidence type="ECO:0000313" key="6">
    <source>
        <dbReference type="EMBL" id="AYJ40271.1"/>
    </source>
</evidence>
<dbReference type="GO" id="GO:0004497">
    <property type="term" value="F:monooxygenase activity"/>
    <property type="evidence" value="ECO:0007669"/>
    <property type="project" value="UniProtKB-KW"/>
</dbReference>
<keyword evidence="2" id="KW-0479">Metal-binding</keyword>
<dbReference type="PANTHER" id="PTHR24303">
    <property type="entry name" value="HEME-BINDING MONOOXYGENASE FAMILY"/>
    <property type="match status" value="1"/>
</dbReference>
<dbReference type="EMBL" id="CP032746">
    <property type="protein sequence ID" value="AYJ40271.1"/>
    <property type="molecule type" value="Genomic_DNA"/>
</dbReference>
<dbReference type="AlphaFoldDB" id="A0AAD0TVC7"/>
<gene>
    <name evidence="6" type="ORF">LP667_15885</name>
</gene>
<keyword evidence="6" id="KW-0614">Plasmid</keyword>
<dbReference type="GO" id="GO:0016705">
    <property type="term" value="F:oxidoreductase activity, acting on paired donors, with incorporation or reduction of molecular oxygen"/>
    <property type="evidence" value="ECO:0007669"/>
    <property type="project" value="InterPro"/>
</dbReference>
<organism evidence="6 7">
    <name type="scientific">Lactiplantibacillus paraplantarum</name>
    <dbReference type="NCBI Taxonomy" id="60520"/>
    <lineage>
        <taxon>Bacteria</taxon>
        <taxon>Bacillati</taxon>
        <taxon>Bacillota</taxon>
        <taxon>Bacilli</taxon>
        <taxon>Lactobacillales</taxon>
        <taxon>Lactobacillaceae</taxon>
        <taxon>Lactiplantibacillus</taxon>
    </lineage>
</organism>
<protein>
    <submittedName>
        <fullName evidence="6">Cytochrome P450</fullName>
    </submittedName>
</protein>
<dbReference type="InterPro" id="IPR036396">
    <property type="entry name" value="Cyt_P450_sf"/>
</dbReference>
<dbReference type="Gene3D" id="1.10.630.10">
    <property type="entry name" value="Cytochrome P450"/>
    <property type="match status" value="1"/>
</dbReference>
<evidence type="ECO:0000256" key="3">
    <source>
        <dbReference type="ARBA" id="ARBA00023002"/>
    </source>
</evidence>
<dbReference type="Pfam" id="PF00067">
    <property type="entry name" value="p450"/>
    <property type="match status" value="1"/>
</dbReference>
<dbReference type="GO" id="GO:0020037">
    <property type="term" value="F:heme binding"/>
    <property type="evidence" value="ECO:0007669"/>
    <property type="project" value="InterPro"/>
</dbReference>
<accession>A0AAD0TVC7</accession>
<evidence type="ECO:0000256" key="1">
    <source>
        <dbReference type="ARBA" id="ARBA00001971"/>
    </source>
</evidence>
<dbReference type="GO" id="GO:0005506">
    <property type="term" value="F:iron ion binding"/>
    <property type="evidence" value="ECO:0007669"/>
    <property type="project" value="InterPro"/>
</dbReference>
<keyword evidence="5" id="KW-0503">Monooxygenase</keyword>
<evidence type="ECO:0000313" key="7">
    <source>
        <dbReference type="Proteomes" id="UP000277896"/>
    </source>
</evidence>
<dbReference type="PANTHER" id="PTHR24303:SF31">
    <property type="entry name" value="CYTOCHROME P450 307A1-RELATED"/>
    <property type="match status" value="1"/>
</dbReference>
<comment type="cofactor">
    <cofactor evidence="1">
        <name>heme</name>
        <dbReference type="ChEBI" id="CHEBI:30413"/>
    </cofactor>
</comment>
<evidence type="ECO:0000256" key="5">
    <source>
        <dbReference type="ARBA" id="ARBA00023033"/>
    </source>
</evidence>
<dbReference type="SUPFAM" id="SSF48264">
    <property type="entry name" value="Cytochrome P450"/>
    <property type="match status" value="1"/>
</dbReference>
<dbReference type="InterPro" id="IPR001128">
    <property type="entry name" value="Cyt_P450"/>
</dbReference>
<dbReference type="RefSeq" id="WP_003561277.1">
    <property type="nucleotide sequence ID" value="NZ_BJZG01000093.1"/>
</dbReference>
<dbReference type="Proteomes" id="UP000277896">
    <property type="component" value="Plasmid unnamed2"/>
</dbReference>
<evidence type="ECO:0000256" key="4">
    <source>
        <dbReference type="ARBA" id="ARBA00023004"/>
    </source>
</evidence>